<evidence type="ECO:0000256" key="8">
    <source>
        <dbReference type="ARBA" id="ARBA00024069"/>
    </source>
</evidence>
<dbReference type="PANTHER" id="PTHR30100">
    <property type="entry name" value="FATTY ACID/PHOSPHOLIPID SYNTHESIS PROTEIN PLSX"/>
    <property type="match status" value="1"/>
</dbReference>
<dbReference type="AlphaFoldDB" id="A0A5B3FX88"/>
<comment type="similarity">
    <text evidence="10">Belongs to the PlsX family.</text>
</comment>
<protein>
    <recommendedName>
        <fullName evidence="8 10">Phosphate acyltransferase</fullName>
        <ecNumber evidence="8 10">2.3.1.274</ecNumber>
    </recommendedName>
    <alternativeName>
        <fullName evidence="10">Acyl-ACP phosphotransacylase</fullName>
    </alternativeName>
    <alternativeName>
        <fullName evidence="10">Acyl-[acyl-carrier-protein]--phosphate acyltransferase</fullName>
    </alternativeName>
    <alternativeName>
        <fullName evidence="10">Phosphate-acyl-ACP acyltransferase</fullName>
    </alternativeName>
</protein>
<evidence type="ECO:0000313" key="14">
    <source>
        <dbReference type="Proteomes" id="UP000323567"/>
    </source>
</evidence>
<comment type="subunit">
    <text evidence="9 10">Homodimer. Probably interacts with PlsY.</text>
</comment>
<dbReference type="Proteomes" id="UP000322658">
    <property type="component" value="Unassembled WGS sequence"/>
</dbReference>
<name>A0A5B3FX88_9BACT</name>
<keyword evidence="2 10" id="KW-0963">Cytoplasm</keyword>
<dbReference type="Proteomes" id="UP000323567">
    <property type="component" value="Unassembled WGS sequence"/>
</dbReference>
<keyword evidence="5 10" id="KW-0443">Lipid metabolism</keyword>
<dbReference type="EMBL" id="VVXJ01000006">
    <property type="protein sequence ID" value="KAA2377013.1"/>
    <property type="molecule type" value="Genomic_DNA"/>
</dbReference>
<dbReference type="RefSeq" id="WP_083810235.1">
    <property type="nucleotide sequence ID" value="NZ_AP031448.1"/>
</dbReference>
<dbReference type="EMBL" id="VVXK01000031">
    <property type="protein sequence ID" value="KAA2365790.1"/>
    <property type="molecule type" value="Genomic_DNA"/>
</dbReference>
<evidence type="ECO:0000256" key="1">
    <source>
        <dbReference type="ARBA" id="ARBA00001232"/>
    </source>
</evidence>
<keyword evidence="6 10" id="KW-0594">Phospholipid biosynthesis</keyword>
<dbReference type="GeneID" id="92757588"/>
<reference evidence="13 14" key="1">
    <citation type="journal article" date="2019" name="Nat. Med.">
        <title>A library of human gut bacterial isolates paired with longitudinal multiomics data enables mechanistic microbiome research.</title>
        <authorList>
            <person name="Poyet M."/>
            <person name="Groussin M."/>
            <person name="Gibbons S.M."/>
            <person name="Avila-Pacheco J."/>
            <person name="Jiang X."/>
            <person name="Kearney S.M."/>
            <person name="Perrotta A.R."/>
            <person name="Berdy B."/>
            <person name="Zhao S."/>
            <person name="Lieberman T.D."/>
            <person name="Swanson P.K."/>
            <person name="Smith M."/>
            <person name="Roesemann S."/>
            <person name="Alexander J.E."/>
            <person name="Rich S.A."/>
            <person name="Livny J."/>
            <person name="Vlamakis H."/>
            <person name="Clish C."/>
            <person name="Bullock K."/>
            <person name="Deik A."/>
            <person name="Scott J."/>
            <person name="Pierce K.A."/>
            <person name="Xavier R.J."/>
            <person name="Alm E.J."/>
        </authorList>
    </citation>
    <scope>NUCLEOTIDE SEQUENCE [LARGE SCALE GENOMIC DNA]</scope>
    <source>
        <strain evidence="12 13">BIOML-A1</strain>
        <strain evidence="11 14">BIOML-A2</strain>
    </source>
</reference>
<keyword evidence="3 10" id="KW-0444">Lipid biosynthesis</keyword>
<dbReference type="PANTHER" id="PTHR30100:SF1">
    <property type="entry name" value="PHOSPHATE ACYLTRANSFERASE"/>
    <property type="match status" value="1"/>
</dbReference>
<comment type="subcellular location">
    <subcellularLocation>
        <location evidence="10">Cytoplasm</location>
    </subcellularLocation>
    <text evidence="10">Associated with the membrane possibly through PlsY.</text>
</comment>
<organism evidence="11 14">
    <name type="scientific">Alistipes shahii</name>
    <dbReference type="NCBI Taxonomy" id="328814"/>
    <lineage>
        <taxon>Bacteria</taxon>
        <taxon>Pseudomonadati</taxon>
        <taxon>Bacteroidota</taxon>
        <taxon>Bacteroidia</taxon>
        <taxon>Bacteroidales</taxon>
        <taxon>Rikenellaceae</taxon>
        <taxon>Alistipes</taxon>
    </lineage>
</organism>
<dbReference type="NCBIfam" id="TIGR00182">
    <property type="entry name" value="plsX"/>
    <property type="match status" value="1"/>
</dbReference>
<dbReference type="HAMAP" id="MF_00019">
    <property type="entry name" value="PlsX"/>
    <property type="match status" value="1"/>
</dbReference>
<evidence type="ECO:0000256" key="9">
    <source>
        <dbReference type="ARBA" id="ARBA00046608"/>
    </source>
</evidence>
<dbReference type="EC" id="2.3.1.274" evidence="8 10"/>
<evidence type="ECO:0000313" key="13">
    <source>
        <dbReference type="Proteomes" id="UP000322658"/>
    </source>
</evidence>
<keyword evidence="7 10" id="KW-1208">Phospholipid metabolism</keyword>
<dbReference type="Gene3D" id="3.40.718.10">
    <property type="entry name" value="Isopropylmalate Dehydrogenase"/>
    <property type="match status" value="1"/>
</dbReference>
<proteinExistence type="inferred from homology"/>
<evidence type="ECO:0000313" key="12">
    <source>
        <dbReference type="EMBL" id="KAA2377013.1"/>
    </source>
</evidence>
<dbReference type="Pfam" id="PF02504">
    <property type="entry name" value="FA_synthesis"/>
    <property type="match status" value="1"/>
</dbReference>
<dbReference type="UniPathway" id="UPA00085"/>
<comment type="caution">
    <text evidence="11">The sequence shown here is derived from an EMBL/GenBank/DDBJ whole genome shotgun (WGS) entry which is preliminary data.</text>
</comment>
<comment type="function">
    <text evidence="10">Catalyzes the reversible formation of acyl-phosphate (acyl-PO(4)) from acyl-[acyl-carrier-protein] (acyl-ACP). This enzyme utilizes acyl-ACP as fatty acyl donor, but not acyl-CoA.</text>
</comment>
<evidence type="ECO:0000313" key="11">
    <source>
        <dbReference type="EMBL" id="KAA2365790.1"/>
    </source>
</evidence>
<evidence type="ECO:0000256" key="2">
    <source>
        <dbReference type="ARBA" id="ARBA00022490"/>
    </source>
</evidence>
<keyword evidence="11" id="KW-0012">Acyltransferase</keyword>
<evidence type="ECO:0000256" key="10">
    <source>
        <dbReference type="HAMAP-Rule" id="MF_00019"/>
    </source>
</evidence>
<evidence type="ECO:0000256" key="5">
    <source>
        <dbReference type="ARBA" id="ARBA00023098"/>
    </source>
</evidence>
<evidence type="ECO:0000256" key="6">
    <source>
        <dbReference type="ARBA" id="ARBA00023209"/>
    </source>
</evidence>
<keyword evidence="4 10" id="KW-0808">Transferase</keyword>
<evidence type="ECO:0000256" key="7">
    <source>
        <dbReference type="ARBA" id="ARBA00023264"/>
    </source>
</evidence>
<dbReference type="SUPFAM" id="SSF53659">
    <property type="entry name" value="Isocitrate/Isopropylmalate dehydrogenase-like"/>
    <property type="match status" value="1"/>
</dbReference>
<dbReference type="GO" id="GO:0006633">
    <property type="term" value="P:fatty acid biosynthetic process"/>
    <property type="evidence" value="ECO:0007669"/>
    <property type="project" value="UniProtKB-UniRule"/>
</dbReference>
<comment type="catalytic activity">
    <reaction evidence="1 10">
        <text>a fatty acyl-[ACP] + phosphate = an acyl phosphate + holo-[ACP]</text>
        <dbReference type="Rhea" id="RHEA:42292"/>
        <dbReference type="Rhea" id="RHEA-COMP:9685"/>
        <dbReference type="Rhea" id="RHEA-COMP:14125"/>
        <dbReference type="ChEBI" id="CHEBI:43474"/>
        <dbReference type="ChEBI" id="CHEBI:59918"/>
        <dbReference type="ChEBI" id="CHEBI:64479"/>
        <dbReference type="ChEBI" id="CHEBI:138651"/>
        <dbReference type="EC" id="2.3.1.274"/>
    </reaction>
</comment>
<comment type="pathway">
    <text evidence="10">Lipid metabolism; phospholipid metabolism.</text>
</comment>
<sequence length="315" mass="32886">MIKIGVDAMGGDYAPEAAVKGAVMALDAIGSDSRIVLFGDEEKIKSVLASEGCPAERFGIVATTEVIEMGDHPAKAFQAKADSSITVGFGYLAKGAVDGFASAGSTGAMMVGSMYAVKPIEGVVRPTISSIVPTIAGRPALLLDVGLNVDCKPEVLAQYGLIGSIYAEAVLGIERPRVAVLNIGEEETKGNAQTKATYELLKAESRINFVGNVEGSYLFSGKVADVIVCDGFVGNTALKMAEGLYRINTALGCRNAFWDAMNYENVGGTPVLGVNAPVIIGHGCSSPQAIRSMILSTEQVIKADLTAKLQRAFQN</sequence>
<dbReference type="PIRSF" id="PIRSF002465">
    <property type="entry name" value="Phsphlp_syn_PlsX"/>
    <property type="match status" value="1"/>
</dbReference>
<dbReference type="InterPro" id="IPR012281">
    <property type="entry name" value="Phospholipid_synth_PlsX-like"/>
</dbReference>
<dbReference type="GO" id="GO:0043811">
    <property type="term" value="F:phosphate:acyl-[acyl carrier protein] acyltransferase activity"/>
    <property type="evidence" value="ECO:0007669"/>
    <property type="project" value="UniProtKB-UniRule"/>
</dbReference>
<dbReference type="GO" id="GO:0005737">
    <property type="term" value="C:cytoplasm"/>
    <property type="evidence" value="ECO:0007669"/>
    <property type="project" value="UniProtKB-SubCell"/>
</dbReference>
<evidence type="ECO:0000256" key="4">
    <source>
        <dbReference type="ARBA" id="ARBA00022679"/>
    </source>
</evidence>
<dbReference type="GO" id="GO:0008654">
    <property type="term" value="P:phospholipid biosynthetic process"/>
    <property type="evidence" value="ECO:0007669"/>
    <property type="project" value="UniProtKB-KW"/>
</dbReference>
<dbReference type="InterPro" id="IPR003664">
    <property type="entry name" value="FA_synthesis"/>
</dbReference>
<gene>
    <name evidence="10 11" type="primary">plsX</name>
    <name evidence="12" type="ORF">F2Y07_04335</name>
    <name evidence="11" type="ORF">F2Y13_14470</name>
</gene>
<evidence type="ECO:0000256" key="3">
    <source>
        <dbReference type="ARBA" id="ARBA00022516"/>
    </source>
</evidence>
<accession>A0A5B3FX88</accession>